<evidence type="ECO:0000259" key="1">
    <source>
        <dbReference type="Pfam" id="PF10552"/>
    </source>
</evidence>
<dbReference type="AlphaFoldDB" id="A0A378XYK7"/>
<name>A0A378XYK7_PAEPO</name>
<gene>
    <name evidence="2" type="ORF">NCTC10343_02982</name>
</gene>
<organism evidence="2 3">
    <name type="scientific">Paenibacillus polymyxa</name>
    <name type="common">Bacillus polymyxa</name>
    <dbReference type="NCBI Taxonomy" id="1406"/>
    <lineage>
        <taxon>Bacteria</taxon>
        <taxon>Bacillati</taxon>
        <taxon>Bacillota</taxon>
        <taxon>Bacilli</taxon>
        <taxon>Bacillales</taxon>
        <taxon>Paenibacillaceae</taxon>
        <taxon>Paenibacillus</taxon>
    </lineage>
</organism>
<dbReference type="GeneID" id="93346354"/>
<sequence length="143" mass="16847">MTLINPNQQPDFLSVVEKQMQLTEAQGMAIRGLVDGIKQMHLDVTEKVEEVQMMVQEVRDSVTLTDAECYQLQDAVRIRSITLTKDRYKETDGKFNETVGKYRRMIWSKLKVLFSVAKYSHIRRIDFDDSIYFVKDFRPEDYI</sequence>
<accession>A0A378XYK7</accession>
<evidence type="ECO:0000313" key="3">
    <source>
        <dbReference type="Proteomes" id="UP000254400"/>
    </source>
</evidence>
<evidence type="ECO:0000313" key="2">
    <source>
        <dbReference type="EMBL" id="SUA70112.1"/>
    </source>
</evidence>
<proteinExistence type="predicted"/>
<dbReference type="EMBL" id="UGSC01000001">
    <property type="protein sequence ID" value="SUA70112.1"/>
    <property type="molecule type" value="Genomic_DNA"/>
</dbReference>
<dbReference type="RefSeq" id="WP_014599959.1">
    <property type="nucleotide sequence ID" value="NZ_CP036496.1"/>
</dbReference>
<feature type="domain" description="ORF6C" evidence="1">
    <location>
        <begin position="41"/>
        <end position="140"/>
    </location>
</feature>
<dbReference type="Proteomes" id="UP000254400">
    <property type="component" value="Unassembled WGS sequence"/>
</dbReference>
<reference evidence="2 3" key="1">
    <citation type="submission" date="2018-06" db="EMBL/GenBank/DDBJ databases">
        <authorList>
            <consortium name="Pathogen Informatics"/>
            <person name="Doyle S."/>
        </authorList>
    </citation>
    <scope>NUCLEOTIDE SEQUENCE [LARGE SCALE GENOMIC DNA]</scope>
    <source>
        <strain evidence="2 3">NCTC10343</strain>
    </source>
</reference>
<dbReference type="InterPro" id="IPR018878">
    <property type="entry name" value="ORF6C_dom"/>
</dbReference>
<dbReference type="Pfam" id="PF10552">
    <property type="entry name" value="ORF6C"/>
    <property type="match status" value="1"/>
</dbReference>
<protein>
    <submittedName>
        <fullName evidence="2">ORF6C domain</fullName>
    </submittedName>
</protein>